<evidence type="ECO:0000256" key="1">
    <source>
        <dbReference type="SAM" id="SignalP"/>
    </source>
</evidence>
<evidence type="ECO:0008006" key="4">
    <source>
        <dbReference type="Google" id="ProtNLM"/>
    </source>
</evidence>
<feature type="signal peptide" evidence="1">
    <location>
        <begin position="1"/>
        <end position="21"/>
    </location>
</feature>
<feature type="chain" id="PRO_5046655881" description="PKD/Chitinase domain-containing protein" evidence="1">
    <location>
        <begin position="22"/>
        <end position="640"/>
    </location>
</feature>
<organism evidence="2 3">
    <name type="scientific">Discina gigas</name>
    <dbReference type="NCBI Taxonomy" id="1032678"/>
    <lineage>
        <taxon>Eukaryota</taxon>
        <taxon>Fungi</taxon>
        <taxon>Dikarya</taxon>
        <taxon>Ascomycota</taxon>
        <taxon>Pezizomycotina</taxon>
        <taxon>Pezizomycetes</taxon>
        <taxon>Pezizales</taxon>
        <taxon>Discinaceae</taxon>
        <taxon>Discina</taxon>
    </lineage>
</organism>
<evidence type="ECO:0000313" key="3">
    <source>
        <dbReference type="Proteomes" id="UP001447188"/>
    </source>
</evidence>
<sequence>MRPQCTSYFLLLLFSIRLAFAQLPYNPSPFNAIGRIEGATVTDVTNVLSGGTIRVNGITVIIPNNLLVTLPSITVSWAELFNADGSLNLPNFEYGWEVSITANRVGNQYIAGIIYVFQELLQTSSGFITSIDYATGEFRIGGDFVDPTSGARVVINDPVGRFGVVHDQWPLFTADTDNPSIRASTGFPVCIPRTNPATGDDPLCPKKNRPLNTSGRPLSVFDFPTGSGANQPDPNFFAPLLVGDWVSFEAVNVGGDLWAAYSLDANLGLYTAAGTGPVYITIDVAQWGIVGSRDGEVAETRIQGYITDETQNVEVFAIDVDPCTGIKTERILGIVVPRANGRRGQWRYRPDADITPATREVGARVLNGRGTNGNGIKTGQFIQPVMDDGFIFPELNVFGQPQIVNEFNLLRHLAQGSGQWLGGIPGNDLDPNGPVVGQLDPWPGAIAPPKAGCPDTPAPQFPRANAGPDQTVVPRAAVILKGSSDTINIPEDTITYRWEQVVGAGPIITLVGGNTQTASFTAPSEATLTFKLTTSNAVGSSEDLVVVKVAAIIAERDTVTIITWDASNSKGVGQLSVQARSSVLDGSTALTVEAVDPNLPPTAMQYSGRGDGMFTVLVNIRKPESFTVRSSRGTSVTIVV</sequence>
<dbReference type="InterPro" id="IPR013783">
    <property type="entry name" value="Ig-like_fold"/>
</dbReference>
<evidence type="ECO:0000313" key="2">
    <source>
        <dbReference type="EMBL" id="KAL0638248.1"/>
    </source>
</evidence>
<keyword evidence="3" id="KW-1185">Reference proteome</keyword>
<keyword evidence="1" id="KW-0732">Signal</keyword>
<proteinExistence type="predicted"/>
<dbReference type="Gene3D" id="2.60.40.10">
    <property type="entry name" value="Immunoglobulins"/>
    <property type="match status" value="1"/>
</dbReference>
<name>A0ABR3GQP9_9PEZI</name>
<dbReference type="EMBL" id="JBBBZM010000024">
    <property type="protein sequence ID" value="KAL0638248.1"/>
    <property type="molecule type" value="Genomic_DNA"/>
</dbReference>
<dbReference type="Pfam" id="PF22352">
    <property type="entry name" value="K319L-like_PKD"/>
    <property type="match status" value="1"/>
</dbReference>
<reference evidence="2 3" key="1">
    <citation type="submission" date="2024-02" db="EMBL/GenBank/DDBJ databases">
        <title>Discinaceae phylogenomics.</title>
        <authorList>
            <person name="Dirks A.C."/>
            <person name="James T.Y."/>
        </authorList>
    </citation>
    <scope>NUCLEOTIDE SEQUENCE [LARGE SCALE GENOMIC DNA]</scope>
    <source>
        <strain evidence="2 3">ACD0624</strain>
    </source>
</reference>
<comment type="caution">
    <text evidence="2">The sequence shown here is derived from an EMBL/GenBank/DDBJ whole genome shotgun (WGS) entry which is preliminary data.</text>
</comment>
<accession>A0ABR3GQP9</accession>
<gene>
    <name evidence="2" type="ORF">Q9L58_002704</name>
</gene>
<dbReference type="Proteomes" id="UP001447188">
    <property type="component" value="Unassembled WGS sequence"/>
</dbReference>
<protein>
    <recommendedName>
        <fullName evidence="4">PKD/Chitinase domain-containing protein</fullName>
    </recommendedName>
</protein>